<dbReference type="PRINTS" id="PR00813">
    <property type="entry name" value="BCTERIALGSPG"/>
</dbReference>
<dbReference type="NCBIfam" id="TIGR02532">
    <property type="entry name" value="IV_pilin_GFxxxE"/>
    <property type="match status" value="1"/>
</dbReference>
<evidence type="ECO:0000256" key="1">
    <source>
        <dbReference type="ARBA" id="ARBA00022481"/>
    </source>
</evidence>
<feature type="compositionally biased region" description="Basic and acidic residues" evidence="2">
    <location>
        <begin position="172"/>
        <end position="187"/>
    </location>
</feature>
<sequence>MRTDFKRKGRGFTLMELLVVISIIVVLAALTAGGFKVVKEKQRRSQARVQIGLLQMAMEDYATDHGGEYPSYPQQNAKNGTDEIFNALFGDPIKEDTKVYLSELDPENDTQDWLAGKKGLENLAIYDPWGNEYYYRTNDPENPDQTIAANPDFDLWSAGPDGKTEPGAAGGYDRDNPDNLDDIRGWD</sequence>
<dbReference type="InterPro" id="IPR012902">
    <property type="entry name" value="N_methyl_site"/>
</dbReference>
<keyword evidence="3" id="KW-0812">Transmembrane</keyword>
<evidence type="ECO:0000256" key="3">
    <source>
        <dbReference type="SAM" id="Phobius"/>
    </source>
</evidence>
<proteinExistence type="predicted"/>
<protein>
    <submittedName>
        <fullName evidence="4">Type II secretion system protein G</fullName>
    </submittedName>
</protein>
<dbReference type="PANTHER" id="PTHR30093">
    <property type="entry name" value="GENERAL SECRETION PATHWAY PROTEIN G"/>
    <property type="match status" value="1"/>
</dbReference>
<evidence type="ECO:0000313" key="5">
    <source>
        <dbReference type="Proteomes" id="UP001476282"/>
    </source>
</evidence>
<dbReference type="SUPFAM" id="SSF54523">
    <property type="entry name" value="Pili subunits"/>
    <property type="match status" value="1"/>
</dbReference>
<evidence type="ECO:0000313" key="4">
    <source>
        <dbReference type="EMBL" id="GAA5483746.1"/>
    </source>
</evidence>
<dbReference type="Proteomes" id="UP001476282">
    <property type="component" value="Unassembled WGS sequence"/>
</dbReference>
<organism evidence="4 5">
    <name type="scientific">Haloferula sargassicola</name>
    <dbReference type="NCBI Taxonomy" id="490096"/>
    <lineage>
        <taxon>Bacteria</taxon>
        <taxon>Pseudomonadati</taxon>
        <taxon>Verrucomicrobiota</taxon>
        <taxon>Verrucomicrobiia</taxon>
        <taxon>Verrucomicrobiales</taxon>
        <taxon>Verrucomicrobiaceae</taxon>
        <taxon>Haloferula</taxon>
    </lineage>
</organism>
<name>A0ABP9UQC6_9BACT</name>
<keyword evidence="5" id="KW-1185">Reference proteome</keyword>
<gene>
    <name evidence="4" type="primary">xcpT_1</name>
    <name evidence="4" type="ORF">Hsar01_02980</name>
</gene>
<keyword evidence="3" id="KW-0472">Membrane</keyword>
<dbReference type="EMBL" id="BAABRI010000017">
    <property type="protein sequence ID" value="GAA5483746.1"/>
    <property type="molecule type" value="Genomic_DNA"/>
</dbReference>
<reference evidence="4 5" key="1">
    <citation type="submission" date="2024-02" db="EMBL/GenBank/DDBJ databases">
        <title>Haloferula sargassicola NBRC 104335.</title>
        <authorList>
            <person name="Ichikawa N."/>
            <person name="Katano-Makiyama Y."/>
            <person name="Hidaka K."/>
        </authorList>
    </citation>
    <scope>NUCLEOTIDE SEQUENCE [LARGE SCALE GENOMIC DNA]</scope>
    <source>
        <strain evidence="4 5">NBRC 104335</strain>
    </source>
</reference>
<feature type="transmembrane region" description="Helical" evidence="3">
    <location>
        <begin position="12"/>
        <end position="35"/>
    </location>
</feature>
<feature type="region of interest" description="Disordered" evidence="2">
    <location>
        <begin position="140"/>
        <end position="187"/>
    </location>
</feature>
<dbReference type="Gene3D" id="3.30.700.10">
    <property type="entry name" value="Glycoprotein, Type 4 Pilin"/>
    <property type="match status" value="1"/>
</dbReference>
<evidence type="ECO:0000256" key="2">
    <source>
        <dbReference type="SAM" id="MobiDB-lite"/>
    </source>
</evidence>
<dbReference type="Pfam" id="PF07963">
    <property type="entry name" value="N_methyl"/>
    <property type="match status" value="1"/>
</dbReference>
<keyword evidence="3" id="KW-1133">Transmembrane helix</keyword>
<dbReference type="InterPro" id="IPR045584">
    <property type="entry name" value="Pilin-like"/>
</dbReference>
<dbReference type="InterPro" id="IPR000983">
    <property type="entry name" value="Bac_GSPG_pilin"/>
</dbReference>
<dbReference type="RefSeq" id="WP_353567852.1">
    <property type="nucleotide sequence ID" value="NZ_BAABRI010000017.1"/>
</dbReference>
<accession>A0ABP9UQC6</accession>
<keyword evidence="1" id="KW-0488">Methylation</keyword>
<comment type="caution">
    <text evidence="4">The sequence shown here is derived from an EMBL/GenBank/DDBJ whole genome shotgun (WGS) entry which is preliminary data.</text>
</comment>